<comment type="caution">
    <text evidence="3">The sequence shown here is derived from an EMBL/GenBank/DDBJ whole genome shotgun (WGS) entry which is preliminary data.</text>
</comment>
<feature type="domain" description="Phytocyanin" evidence="2">
    <location>
        <begin position="1"/>
        <end position="62"/>
    </location>
</feature>
<evidence type="ECO:0000259" key="2">
    <source>
        <dbReference type="PROSITE" id="PS51485"/>
    </source>
</evidence>
<name>A0A8S0SRI6_OLEEU</name>
<evidence type="ECO:0000313" key="4">
    <source>
        <dbReference type="Proteomes" id="UP000594638"/>
    </source>
</evidence>
<sequence length="104" mass="10953">MKEVIKRSQTTPHTLLETLSLHIVVAHPQSNLRQPGKHYFTCGVLGPGHCSGEMKFQVNVAAATRGGATMTTPSRTATSPPSSSKVSPTTPNTITTPIASTVSQ</sequence>
<keyword evidence="4" id="KW-1185">Reference proteome</keyword>
<evidence type="ECO:0000313" key="3">
    <source>
        <dbReference type="EMBL" id="CAA2995424.1"/>
    </source>
</evidence>
<dbReference type="Gene3D" id="2.60.40.420">
    <property type="entry name" value="Cupredoxins - blue copper proteins"/>
    <property type="match status" value="1"/>
</dbReference>
<dbReference type="Gramene" id="OE9A096421T1">
    <property type="protein sequence ID" value="OE9A096421C1"/>
    <property type="gene ID" value="OE9A096421"/>
</dbReference>
<accession>A0A8S0SRI6</accession>
<dbReference type="EMBL" id="CACTIH010005500">
    <property type="protein sequence ID" value="CAA2995424.1"/>
    <property type="molecule type" value="Genomic_DNA"/>
</dbReference>
<dbReference type="GO" id="GO:0009055">
    <property type="term" value="F:electron transfer activity"/>
    <property type="evidence" value="ECO:0007669"/>
    <property type="project" value="InterPro"/>
</dbReference>
<gene>
    <name evidence="3" type="ORF">OLEA9_A096421</name>
</gene>
<feature type="region of interest" description="Disordered" evidence="1">
    <location>
        <begin position="66"/>
        <end position="104"/>
    </location>
</feature>
<dbReference type="AlphaFoldDB" id="A0A8S0SRI6"/>
<reference evidence="3 4" key="1">
    <citation type="submission" date="2019-12" db="EMBL/GenBank/DDBJ databases">
        <authorList>
            <person name="Alioto T."/>
            <person name="Alioto T."/>
            <person name="Gomez Garrido J."/>
        </authorList>
    </citation>
    <scope>NUCLEOTIDE SEQUENCE [LARGE SCALE GENOMIC DNA]</scope>
</reference>
<dbReference type="Proteomes" id="UP000594638">
    <property type="component" value="Unassembled WGS sequence"/>
</dbReference>
<dbReference type="InterPro" id="IPR003245">
    <property type="entry name" value="Phytocyanin_dom"/>
</dbReference>
<dbReference type="SUPFAM" id="SSF49503">
    <property type="entry name" value="Cupredoxins"/>
    <property type="match status" value="1"/>
</dbReference>
<dbReference type="InterPro" id="IPR008972">
    <property type="entry name" value="Cupredoxin"/>
</dbReference>
<protein>
    <submittedName>
        <fullName evidence="3">Blue copper -like</fullName>
    </submittedName>
</protein>
<organism evidence="3 4">
    <name type="scientific">Olea europaea subsp. europaea</name>
    <dbReference type="NCBI Taxonomy" id="158383"/>
    <lineage>
        <taxon>Eukaryota</taxon>
        <taxon>Viridiplantae</taxon>
        <taxon>Streptophyta</taxon>
        <taxon>Embryophyta</taxon>
        <taxon>Tracheophyta</taxon>
        <taxon>Spermatophyta</taxon>
        <taxon>Magnoliopsida</taxon>
        <taxon>eudicotyledons</taxon>
        <taxon>Gunneridae</taxon>
        <taxon>Pentapetalae</taxon>
        <taxon>asterids</taxon>
        <taxon>lamiids</taxon>
        <taxon>Lamiales</taxon>
        <taxon>Oleaceae</taxon>
        <taxon>Oleeae</taxon>
        <taxon>Olea</taxon>
    </lineage>
</organism>
<feature type="compositionally biased region" description="Low complexity" evidence="1">
    <location>
        <begin position="66"/>
        <end position="98"/>
    </location>
</feature>
<evidence type="ECO:0000256" key="1">
    <source>
        <dbReference type="SAM" id="MobiDB-lite"/>
    </source>
</evidence>
<proteinExistence type="predicted"/>
<dbReference type="PROSITE" id="PS51485">
    <property type="entry name" value="PHYTOCYANIN"/>
    <property type="match status" value="1"/>
</dbReference>